<dbReference type="PANTHER" id="PTHR30086">
    <property type="entry name" value="ARGININE EXPORTER PROTEIN ARGO"/>
    <property type="match status" value="1"/>
</dbReference>
<evidence type="ECO:0000313" key="7">
    <source>
        <dbReference type="EMBL" id="PWE26835.1"/>
    </source>
</evidence>
<feature type="transmembrane region" description="Helical" evidence="6">
    <location>
        <begin position="65"/>
        <end position="85"/>
    </location>
</feature>
<gene>
    <name evidence="7" type="ORF">C4N9_19785</name>
</gene>
<comment type="caution">
    <text evidence="7">The sequence shown here is derived from an EMBL/GenBank/DDBJ whole genome shotgun (WGS) entry which is preliminary data.</text>
</comment>
<name>A0A2U2C4M3_9RHOB</name>
<evidence type="ECO:0000256" key="1">
    <source>
        <dbReference type="ARBA" id="ARBA00004651"/>
    </source>
</evidence>
<dbReference type="GO" id="GO:0015171">
    <property type="term" value="F:amino acid transmembrane transporter activity"/>
    <property type="evidence" value="ECO:0007669"/>
    <property type="project" value="TreeGrafter"/>
</dbReference>
<evidence type="ECO:0000313" key="8">
    <source>
        <dbReference type="Proteomes" id="UP000244940"/>
    </source>
</evidence>
<proteinExistence type="predicted"/>
<dbReference type="GO" id="GO:0005886">
    <property type="term" value="C:plasma membrane"/>
    <property type="evidence" value="ECO:0007669"/>
    <property type="project" value="UniProtKB-SubCell"/>
</dbReference>
<feature type="transmembrane region" description="Helical" evidence="6">
    <location>
        <begin position="144"/>
        <end position="170"/>
    </location>
</feature>
<keyword evidence="3 6" id="KW-0812">Transmembrane</keyword>
<organism evidence="7 8">
    <name type="scientific">Pararhodobacter marinus</name>
    <dbReference type="NCBI Taxonomy" id="2184063"/>
    <lineage>
        <taxon>Bacteria</taxon>
        <taxon>Pseudomonadati</taxon>
        <taxon>Pseudomonadota</taxon>
        <taxon>Alphaproteobacteria</taxon>
        <taxon>Rhodobacterales</taxon>
        <taxon>Paracoccaceae</taxon>
        <taxon>Pararhodobacter</taxon>
    </lineage>
</organism>
<dbReference type="OrthoDB" id="9804822at2"/>
<dbReference type="Pfam" id="PF01810">
    <property type="entry name" value="LysE"/>
    <property type="match status" value="1"/>
</dbReference>
<accession>A0A2U2C4M3</accession>
<comment type="subcellular location">
    <subcellularLocation>
        <location evidence="1">Cell membrane</location>
        <topology evidence="1">Multi-pass membrane protein</topology>
    </subcellularLocation>
</comment>
<keyword evidence="4 6" id="KW-1133">Transmembrane helix</keyword>
<protein>
    <submittedName>
        <fullName evidence="7">Lysine transporter LysE</fullName>
    </submittedName>
</protein>
<feature type="transmembrane region" description="Helical" evidence="6">
    <location>
        <begin position="6"/>
        <end position="27"/>
    </location>
</feature>
<keyword evidence="5 6" id="KW-0472">Membrane</keyword>
<keyword evidence="2" id="KW-1003">Cell membrane</keyword>
<keyword evidence="8" id="KW-1185">Reference proteome</keyword>
<dbReference type="AlphaFoldDB" id="A0A2U2C4M3"/>
<feature type="transmembrane region" description="Helical" evidence="6">
    <location>
        <begin position="117"/>
        <end position="138"/>
    </location>
</feature>
<sequence length="207" mass="21424">MDPHLWLAFVLASVALLLIPGPTNFLILGHAMRQGRAGALAMVAGITLGDGLAMTASLAGLGALIAASATAFTVLKTVGALYLVYLGVQLWRSGGAALQATGDIAARPGKRVFRDGLMVTMLNPKSIAFFVAFVPQFVDPQAAVMPQFALLVATFVTLAGINALVWALAASQMRARLARPRVIAGLTRLGGAALVGMGLMTATLRRA</sequence>
<dbReference type="EMBL" id="QEYD01000015">
    <property type="protein sequence ID" value="PWE26835.1"/>
    <property type="molecule type" value="Genomic_DNA"/>
</dbReference>
<dbReference type="RefSeq" id="WP_109535071.1">
    <property type="nucleotide sequence ID" value="NZ_QEYD01000015.1"/>
</dbReference>
<evidence type="ECO:0000256" key="2">
    <source>
        <dbReference type="ARBA" id="ARBA00022475"/>
    </source>
</evidence>
<dbReference type="GeneID" id="94367137"/>
<dbReference type="Proteomes" id="UP000244940">
    <property type="component" value="Unassembled WGS sequence"/>
</dbReference>
<dbReference type="InterPro" id="IPR001123">
    <property type="entry name" value="LeuE-type"/>
</dbReference>
<feature type="transmembrane region" description="Helical" evidence="6">
    <location>
        <begin position="182"/>
        <end position="204"/>
    </location>
</feature>
<feature type="transmembrane region" description="Helical" evidence="6">
    <location>
        <begin position="39"/>
        <end position="59"/>
    </location>
</feature>
<evidence type="ECO:0000256" key="4">
    <source>
        <dbReference type="ARBA" id="ARBA00022989"/>
    </source>
</evidence>
<evidence type="ECO:0000256" key="5">
    <source>
        <dbReference type="ARBA" id="ARBA00023136"/>
    </source>
</evidence>
<dbReference type="PIRSF" id="PIRSF006324">
    <property type="entry name" value="LeuE"/>
    <property type="match status" value="1"/>
</dbReference>
<reference evidence="7 8" key="1">
    <citation type="submission" date="2018-05" db="EMBL/GenBank/DDBJ databases">
        <title>Pararhodobacter marina sp. nov., isolated from deep-sea water of the Indian Ocean.</title>
        <authorList>
            <person name="Lai Q.Sr."/>
            <person name="Liu X."/>
            <person name="Shao Z."/>
        </authorList>
    </citation>
    <scope>NUCLEOTIDE SEQUENCE [LARGE SCALE GENOMIC DNA]</scope>
    <source>
        <strain evidence="7 8">CIC4N-9</strain>
    </source>
</reference>
<evidence type="ECO:0000256" key="3">
    <source>
        <dbReference type="ARBA" id="ARBA00022692"/>
    </source>
</evidence>
<evidence type="ECO:0000256" key="6">
    <source>
        <dbReference type="SAM" id="Phobius"/>
    </source>
</evidence>
<dbReference type="PANTHER" id="PTHR30086:SF20">
    <property type="entry name" value="ARGININE EXPORTER PROTEIN ARGO-RELATED"/>
    <property type="match status" value="1"/>
</dbReference>